<dbReference type="AlphaFoldDB" id="A0A955RLI9"/>
<keyword evidence="2" id="KW-0488">Methylation</keyword>
<name>A0A955RLI9_9BACT</name>
<evidence type="ECO:0000313" key="5">
    <source>
        <dbReference type="EMBL" id="MCA9386412.1"/>
    </source>
</evidence>
<dbReference type="Pfam" id="PF03462">
    <property type="entry name" value="PCRF"/>
    <property type="match status" value="1"/>
</dbReference>
<evidence type="ECO:0000256" key="1">
    <source>
        <dbReference type="ARBA" id="ARBA00010835"/>
    </source>
</evidence>
<dbReference type="SMART" id="SM00937">
    <property type="entry name" value="PCRF"/>
    <property type="match status" value="1"/>
</dbReference>
<accession>A0A955RLI9</accession>
<dbReference type="PANTHER" id="PTHR43804">
    <property type="entry name" value="LD18447P"/>
    <property type="match status" value="1"/>
</dbReference>
<dbReference type="SUPFAM" id="SSF75620">
    <property type="entry name" value="Release factor"/>
    <property type="match status" value="1"/>
</dbReference>
<organism evidence="5 6">
    <name type="scientific">Candidatus Dojkabacteria bacterium</name>
    <dbReference type="NCBI Taxonomy" id="2099670"/>
    <lineage>
        <taxon>Bacteria</taxon>
        <taxon>Candidatus Dojkabacteria</taxon>
    </lineage>
</organism>
<comment type="caution">
    <text evidence="5">The sequence shown here is derived from an EMBL/GenBank/DDBJ whole genome shotgun (WGS) entry which is preliminary data.</text>
</comment>
<evidence type="ECO:0000313" key="6">
    <source>
        <dbReference type="Proteomes" id="UP000714915"/>
    </source>
</evidence>
<dbReference type="Pfam" id="PF00472">
    <property type="entry name" value="RF-1"/>
    <property type="match status" value="1"/>
</dbReference>
<dbReference type="Gene3D" id="3.30.70.1660">
    <property type="match status" value="1"/>
</dbReference>
<keyword evidence="3" id="KW-0648">Protein biosynthesis</keyword>
<evidence type="ECO:0000259" key="4">
    <source>
        <dbReference type="PROSITE" id="PS00745"/>
    </source>
</evidence>
<reference evidence="5" key="2">
    <citation type="journal article" date="2021" name="Microbiome">
        <title>Successional dynamics and alternative stable states in a saline activated sludge microbial community over 9 years.</title>
        <authorList>
            <person name="Wang Y."/>
            <person name="Ye J."/>
            <person name="Ju F."/>
            <person name="Liu L."/>
            <person name="Boyd J.A."/>
            <person name="Deng Y."/>
            <person name="Parks D.H."/>
            <person name="Jiang X."/>
            <person name="Yin X."/>
            <person name="Woodcroft B.J."/>
            <person name="Tyson G.W."/>
            <person name="Hugenholtz P."/>
            <person name="Polz M.F."/>
            <person name="Zhang T."/>
        </authorList>
    </citation>
    <scope>NUCLEOTIDE SEQUENCE</scope>
    <source>
        <strain evidence="5">HKST-UBA09</strain>
    </source>
</reference>
<reference evidence="5" key="1">
    <citation type="submission" date="2020-04" db="EMBL/GenBank/DDBJ databases">
        <authorList>
            <person name="Zhang T."/>
        </authorList>
    </citation>
    <scope>NUCLEOTIDE SEQUENCE</scope>
    <source>
        <strain evidence="5">HKST-UBA09</strain>
    </source>
</reference>
<dbReference type="InterPro" id="IPR050057">
    <property type="entry name" value="Prokaryotic/Mito_RF"/>
</dbReference>
<dbReference type="GO" id="GO:0003747">
    <property type="term" value="F:translation release factor activity"/>
    <property type="evidence" value="ECO:0007669"/>
    <property type="project" value="InterPro"/>
</dbReference>
<dbReference type="InterPro" id="IPR045853">
    <property type="entry name" value="Pep_chain_release_fac_I_sf"/>
</dbReference>
<dbReference type="PANTHER" id="PTHR43804:SF7">
    <property type="entry name" value="LD18447P"/>
    <property type="match status" value="1"/>
</dbReference>
<evidence type="ECO:0000256" key="3">
    <source>
        <dbReference type="ARBA" id="ARBA00022917"/>
    </source>
</evidence>
<dbReference type="Gene3D" id="6.10.140.1950">
    <property type="match status" value="1"/>
</dbReference>
<proteinExistence type="inferred from homology"/>
<dbReference type="PROSITE" id="PS00745">
    <property type="entry name" value="RF_PROK_I"/>
    <property type="match status" value="1"/>
</dbReference>
<dbReference type="InterPro" id="IPR000352">
    <property type="entry name" value="Pep_chain_release_fac_I"/>
</dbReference>
<dbReference type="EMBL" id="JAGQLF010000001">
    <property type="protein sequence ID" value="MCA9386412.1"/>
    <property type="molecule type" value="Genomic_DNA"/>
</dbReference>
<dbReference type="InterPro" id="IPR005139">
    <property type="entry name" value="PCRF"/>
</dbReference>
<dbReference type="Proteomes" id="UP000714915">
    <property type="component" value="Unassembled WGS sequence"/>
</dbReference>
<protein>
    <submittedName>
        <fullName evidence="5">PCRF domain-containing protein</fullName>
    </submittedName>
</protein>
<comment type="similarity">
    <text evidence="1">Belongs to the prokaryotic/mitochondrial release factor family.</text>
</comment>
<gene>
    <name evidence="5" type="ORF">KC669_00075</name>
</gene>
<evidence type="ECO:0000256" key="2">
    <source>
        <dbReference type="ARBA" id="ARBA00022481"/>
    </source>
</evidence>
<sequence length="338" mass="37633">MADLNQKLSQITDYSSSDYADLSKDLSDKTYLKSLVDKLKSLVARYTDSESITESDGDLFVIAQQEIEEISPEIENLANELEALTAKPLPNDNSKAIFEVRPGVGGVEASLFAESLYRMYSRYLTTNGFTIDQYSLDYDAEGGIKEATFLVDSKGSYGKLRFESGVHRVQRVPTTESAGRIHTSTASVVVLPQINVRDVNIKDEDLRIDVYRSSGPGGQSVNTTDSAVRITHIPSGIVVSCQNGKSQHKNKEMAMNVLVAKLTKIEEEKKSSEEKNLRNASILGGDRSAKIRTYNFPQGRVTDHRISKSWFNIDQIMEGEVSEIIETVNRDLRMELES</sequence>
<dbReference type="Gene3D" id="3.30.160.20">
    <property type="match status" value="1"/>
</dbReference>
<dbReference type="GO" id="GO:0005737">
    <property type="term" value="C:cytoplasm"/>
    <property type="evidence" value="ECO:0007669"/>
    <property type="project" value="UniProtKB-ARBA"/>
</dbReference>
<dbReference type="FunFam" id="3.30.160.20:FF:000004">
    <property type="entry name" value="Peptide chain release factor 1"/>
    <property type="match status" value="1"/>
</dbReference>
<feature type="domain" description="Prokaryotic-type class I peptide chain release factors" evidence="4">
    <location>
        <begin position="212"/>
        <end position="228"/>
    </location>
</feature>